<evidence type="ECO:0000313" key="1">
    <source>
        <dbReference type="EMBL" id="KYO47549.1"/>
    </source>
</evidence>
<dbReference type="Proteomes" id="UP000050525">
    <property type="component" value="Unassembled WGS sequence"/>
</dbReference>
<gene>
    <name evidence="1" type="ORF">Y1Q_0019668</name>
</gene>
<reference evidence="1 2" key="1">
    <citation type="journal article" date="2012" name="Genome Biol.">
        <title>Sequencing three crocodilian genomes to illuminate the evolution of archosaurs and amniotes.</title>
        <authorList>
            <person name="St John J.A."/>
            <person name="Braun E.L."/>
            <person name="Isberg S.R."/>
            <person name="Miles L.G."/>
            <person name="Chong A.Y."/>
            <person name="Gongora J."/>
            <person name="Dalzell P."/>
            <person name="Moran C."/>
            <person name="Bed'hom B."/>
            <person name="Abzhanov A."/>
            <person name="Burgess S.C."/>
            <person name="Cooksey A.M."/>
            <person name="Castoe T.A."/>
            <person name="Crawford N.G."/>
            <person name="Densmore L.D."/>
            <person name="Drew J.C."/>
            <person name="Edwards S.V."/>
            <person name="Faircloth B.C."/>
            <person name="Fujita M.K."/>
            <person name="Greenwold M.J."/>
            <person name="Hoffmann F.G."/>
            <person name="Howard J.M."/>
            <person name="Iguchi T."/>
            <person name="Janes D.E."/>
            <person name="Khan S.Y."/>
            <person name="Kohno S."/>
            <person name="de Koning A.J."/>
            <person name="Lance S.L."/>
            <person name="McCarthy F.M."/>
            <person name="McCormack J.E."/>
            <person name="Merchant M.E."/>
            <person name="Peterson D.G."/>
            <person name="Pollock D.D."/>
            <person name="Pourmand N."/>
            <person name="Raney B.J."/>
            <person name="Roessler K.A."/>
            <person name="Sanford J.R."/>
            <person name="Sawyer R.H."/>
            <person name="Schmidt C.J."/>
            <person name="Triplett E.W."/>
            <person name="Tuberville T.D."/>
            <person name="Venegas-Anaya M."/>
            <person name="Howard J.T."/>
            <person name="Jarvis E.D."/>
            <person name="Guillette L.J.Jr."/>
            <person name="Glenn T.C."/>
            <person name="Green R.E."/>
            <person name="Ray D.A."/>
        </authorList>
    </citation>
    <scope>NUCLEOTIDE SEQUENCE [LARGE SCALE GENOMIC DNA]</scope>
    <source>
        <strain evidence="1">KSC_2009_1</strain>
    </source>
</reference>
<keyword evidence="2" id="KW-1185">Reference proteome</keyword>
<proteinExistence type="predicted"/>
<protein>
    <submittedName>
        <fullName evidence="1">Uncharacterized protein</fullName>
    </submittedName>
</protein>
<organism evidence="1 2">
    <name type="scientific">Alligator mississippiensis</name>
    <name type="common">American alligator</name>
    <dbReference type="NCBI Taxonomy" id="8496"/>
    <lineage>
        <taxon>Eukaryota</taxon>
        <taxon>Metazoa</taxon>
        <taxon>Chordata</taxon>
        <taxon>Craniata</taxon>
        <taxon>Vertebrata</taxon>
        <taxon>Euteleostomi</taxon>
        <taxon>Archelosauria</taxon>
        <taxon>Archosauria</taxon>
        <taxon>Crocodylia</taxon>
        <taxon>Alligatoridae</taxon>
        <taxon>Alligatorinae</taxon>
        <taxon>Alligator</taxon>
    </lineage>
</organism>
<comment type="caution">
    <text evidence="1">The sequence shown here is derived from an EMBL/GenBank/DDBJ whole genome shotgun (WGS) entry which is preliminary data.</text>
</comment>
<name>A0A151PEY5_ALLMI</name>
<evidence type="ECO:0000313" key="2">
    <source>
        <dbReference type="Proteomes" id="UP000050525"/>
    </source>
</evidence>
<accession>A0A151PEY5</accession>
<dbReference type="AlphaFoldDB" id="A0A151PEY5"/>
<sequence>MSVSPDTIRQWISRQFEISQNPLDLETDRNCSAFVHATRDAGSRMVTWTPAEHQRHVHRRYQWHEDQSGPLLWAVGMDRLLTAQPRCAVALK</sequence>
<dbReference type="EMBL" id="AKHW03000416">
    <property type="protein sequence ID" value="KYO47549.1"/>
    <property type="molecule type" value="Genomic_DNA"/>
</dbReference>